<dbReference type="Pfam" id="PF00486">
    <property type="entry name" value="Trans_reg_C"/>
    <property type="match status" value="1"/>
</dbReference>
<evidence type="ECO:0000256" key="5">
    <source>
        <dbReference type="ARBA" id="ARBA00023163"/>
    </source>
</evidence>
<feature type="modified residue" description="4-aspartylphosphate" evidence="6">
    <location>
        <position position="52"/>
    </location>
</feature>
<protein>
    <submittedName>
        <fullName evidence="10">DNA-binding response OmpR family regulator</fullName>
    </submittedName>
</protein>
<evidence type="ECO:0000256" key="4">
    <source>
        <dbReference type="ARBA" id="ARBA00023125"/>
    </source>
</evidence>
<evidence type="ECO:0000256" key="2">
    <source>
        <dbReference type="ARBA" id="ARBA00023012"/>
    </source>
</evidence>
<proteinExistence type="predicted"/>
<dbReference type="RefSeq" id="WP_188775926.1">
    <property type="nucleotide sequence ID" value="NZ_BMMB01000005.1"/>
</dbReference>
<dbReference type="GO" id="GO:0003677">
    <property type="term" value="F:DNA binding"/>
    <property type="evidence" value="ECO:0007669"/>
    <property type="project" value="UniProtKB-KW"/>
</dbReference>
<evidence type="ECO:0000259" key="9">
    <source>
        <dbReference type="PROSITE" id="PS51755"/>
    </source>
</evidence>
<dbReference type="InterPro" id="IPR001789">
    <property type="entry name" value="Sig_transdc_resp-reg_receiver"/>
</dbReference>
<keyword evidence="4 7" id="KW-0238">DNA-binding</keyword>
<dbReference type="Pfam" id="PF00072">
    <property type="entry name" value="Response_reg"/>
    <property type="match status" value="1"/>
</dbReference>
<evidence type="ECO:0000313" key="10">
    <source>
        <dbReference type="EMBL" id="MDR6243929.1"/>
    </source>
</evidence>
<dbReference type="SUPFAM" id="SSF52172">
    <property type="entry name" value="CheY-like"/>
    <property type="match status" value="1"/>
</dbReference>
<dbReference type="SMART" id="SM00862">
    <property type="entry name" value="Trans_reg_C"/>
    <property type="match status" value="1"/>
</dbReference>
<keyword evidence="2" id="KW-0902">Two-component regulatory system</keyword>
<evidence type="ECO:0000256" key="3">
    <source>
        <dbReference type="ARBA" id="ARBA00023015"/>
    </source>
</evidence>
<dbReference type="Gene3D" id="1.10.10.10">
    <property type="entry name" value="Winged helix-like DNA-binding domain superfamily/Winged helix DNA-binding domain"/>
    <property type="match status" value="1"/>
</dbReference>
<dbReference type="InterPro" id="IPR036388">
    <property type="entry name" value="WH-like_DNA-bd_sf"/>
</dbReference>
<dbReference type="InterPro" id="IPR001867">
    <property type="entry name" value="OmpR/PhoB-type_DNA-bd"/>
</dbReference>
<dbReference type="PANTHER" id="PTHR48111:SF31">
    <property type="entry name" value="TRANSCRIPTIONAL REGULATORY PROTEIN YXDJ"/>
    <property type="match status" value="1"/>
</dbReference>
<keyword evidence="1 6" id="KW-0597">Phosphoprotein</keyword>
<reference evidence="10 11" key="1">
    <citation type="submission" date="2023-07" db="EMBL/GenBank/DDBJ databases">
        <title>Genomic Encyclopedia of Type Strains, Phase IV (KMG-IV): sequencing the most valuable type-strain genomes for metagenomic binning, comparative biology and taxonomic classification.</title>
        <authorList>
            <person name="Goeker M."/>
        </authorList>
    </citation>
    <scope>NUCLEOTIDE SEQUENCE [LARGE SCALE GENOMIC DNA]</scope>
    <source>
        <strain evidence="10 11">DSM 22170</strain>
    </source>
</reference>
<dbReference type="InterPro" id="IPR011006">
    <property type="entry name" value="CheY-like_superfamily"/>
</dbReference>
<dbReference type="CDD" id="cd18159">
    <property type="entry name" value="REC_OmpR_NsrR-like"/>
    <property type="match status" value="1"/>
</dbReference>
<organism evidence="10 11">
    <name type="scientific">Paenibacillus hunanensis</name>
    <dbReference type="NCBI Taxonomy" id="539262"/>
    <lineage>
        <taxon>Bacteria</taxon>
        <taxon>Bacillati</taxon>
        <taxon>Bacillota</taxon>
        <taxon>Bacilli</taxon>
        <taxon>Bacillales</taxon>
        <taxon>Paenibacillaceae</taxon>
        <taxon>Paenibacillus</taxon>
    </lineage>
</organism>
<accession>A0ABU1IXE0</accession>
<dbReference type="CDD" id="cd00383">
    <property type="entry name" value="trans_reg_C"/>
    <property type="match status" value="1"/>
</dbReference>
<dbReference type="PROSITE" id="PS50110">
    <property type="entry name" value="RESPONSE_REGULATORY"/>
    <property type="match status" value="1"/>
</dbReference>
<dbReference type="PANTHER" id="PTHR48111">
    <property type="entry name" value="REGULATOR OF RPOS"/>
    <property type="match status" value="1"/>
</dbReference>
<evidence type="ECO:0000259" key="8">
    <source>
        <dbReference type="PROSITE" id="PS50110"/>
    </source>
</evidence>
<name>A0ABU1IXE0_9BACL</name>
<dbReference type="InterPro" id="IPR016032">
    <property type="entry name" value="Sig_transdc_resp-reg_C-effctor"/>
</dbReference>
<feature type="DNA-binding region" description="OmpR/PhoB-type" evidence="7">
    <location>
        <begin position="127"/>
        <end position="227"/>
    </location>
</feature>
<evidence type="ECO:0000256" key="7">
    <source>
        <dbReference type="PROSITE-ProRule" id="PRU01091"/>
    </source>
</evidence>
<sequence>MQTIMIVEDDYKIASLLQSHIERYGYQVVLTTDFERVMEQFTSIQPDLVLLDVNLPSYDGYYWCRQIRNHSICPVLFISARAGEMDQIMALENGADDYITKPFDYGVVMAKIRSQLRRAYGEYATRQEERLVQKEGLTLYVERLELTHGNELVSLTKKEADIIESLLERYPRVASREALLEKLWDDQTFVDENTLNVNITRVRKKLQELGLEQAVETVRGIGYRLHLPETTTGSERA</sequence>
<dbReference type="Gene3D" id="6.10.250.690">
    <property type="match status" value="1"/>
</dbReference>
<evidence type="ECO:0000256" key="1">
    <source>
        <dbReference type="ARBA" id="ARBA00022553"/>
    </source>
</evidence>
<comment type="caution">
    <text evidence="10">The sequence shown here is derived from an EMBL/GenBank/DDBJ whole genome shotgun (WGS) entry which is preliminary data.</text>
</comment>
<keyword evidence="5" id="KW-0804">Transcription</keyword>
<dbReference type="Proteomes" id="UP001185028">
    <property type="component" value="Unassembled WGS sequence"/>
</dbReference>
<dbReference type="SUPFAM" id="SSF46894">
    <property type="entry name" value="C-terminal effector domain of the bipartite response regulators"/>
    <property type="match status" value="1"/>
</dbReference>
<feature type="domain" description="Response regulatory" evidence="8">
    <location>
        <begin position="3"/>
        <end position="116"/>
    </location>
</feature>
<dbReference type="SMART" id="SM00448">
    <property type="entry name" value="REC"/>
    <property type="match status" value="1"/>
</dbReference>
<keyword evidence="3" id="KW-0805">Transcription regulation</keyword>
<evidence type="ECO:0000313" key="11">
    <source>
        <dbReference type="Proteomes" id="UP001185028"/>
    </source>
</evidence>
<dbReference type="Gene3D" id="3.40.50.2300">
    <property type="match status" value="1"/>
</dbReference>
<evidence type="ECO:0000256" key="6">
    <source>
        <dbReference type="PROSITE-ProRule" id="PRU00169"/>
    </source>
</evidence>
<dbReference type="EMBL" id="JAVDQH010000006">
    <property type="protein sequence ID" value="MDR6243929.1"/>
    <property type="molecule type" value="Genomic_DNA"/>
</dbReference>
<dbReference type="PROSITE" id="PS51755">
    <property type="entry name" value="OMPR_PHOB"/>
    <property type="match status" value="1"/>
</dbReference>
<feature type="domain" description="OmpR/PhoB-type" evidence="9">
    <location>
        <begin position="127"/>
        <end position="227"/>
    </location>
</feature>
<keyword evidence="11" id="KW-1185">Reference proteome</keyword>
<gene>
    <name evidence="10" type="ORF">JOC58_001822</name>
</gene>
<dbReference type="InterPro" id="IPR039420">
    <property type="entry name" value="WalR-like"/>
</dbReference>